<sequence length="112" mass="12588">MNTSLGNGSLFWEVPNNNRGDVLEHVSRCCVEAANRSAGLFVTPAGSSLDDERKLYITRAVQITVMCVLSLTVIFSIIFLGCNLLIKSESMLNLLVKERRPSREVYNILYKY</sequence>
<evidence type="ECO:0000256" key="4">
    <source>
        <dbReference type="ARBA" id="ARBA00023136"/>
    </source>
</evidence>
<evidence type="ECO:0000256" key="1">
    <source>
        <dbReference type="ARBA" id="ARBA00004167"/>
    </source>
</evidence>
<evidence type="ECO:0000256" key="3">
    <source>
        <dbReference type="ARBA" id="ARBA00022989"/>
    </source>
</evidence>
<dbReference type="PANTHER" id="PTHR28649:SF5">
    <property type="entry name" value="REPRIMO, TP53-DEPENDENT G2 ARREST MEDIATOR HOMOLOG 3"/>
    <property type="match status" value="1"/>
</dbReference>
<dbReference type="AlphaFoldDB" id="A0A8C4QK82"/>
<protein>
    <submittedName>
        <fullName evidence="6">Reprimo like</fullName>
    </submittedName>
</protein>
<dbReference type="GeneTree" id="ENSGT00390000010523"/>
<name>A0A8C4QK82_EPTBU</name>
<reference evidence="6" key="2">
    <citation type="submission" date="2025-09" db="UniProtKB">
        <authorList>
            <consortium name="Ensembl"/>
        </authorList>
    </citation>
    <scope>IDENTIFICATION</scope>
</reference>
<gene>
    <name evidence="6" type="primary">RPRML</name>
</gene>
<dbReference type="PANTHER" id="PTHR28649">
    <property type="entry name" value="PROTEIN REPRIMO-RELATED"/>
    <property type="match status" value="1"/>
</dbReference>
<dbReference type="Ensembl" id="ENSEBUT00000016461.1">
    <property type="protein sequence ID" value="ENSEBUP00000015885.1"/>
    <property type="gene ID" value="ENSEBUG00000010005.1"/>
</dbReference>
<accession>A0A8C4QK82</accession>
<organism evidence="6 7">
    <name type="scientific">Eptatretus burgeri</name>
    <name type="common">Inshore hagfish</name>
    <dbReference type="NCBI Taxonomy" id="7764"/>
    <lineage>
        <taxon>Eukaryota</taxon>
        <taxon>Metazoa</taxon>
        <taxon>Chordata</taxon>
        <taxon>Craniata</taxon>
        <taxon>Vertebrata</taxon>
        <taxon>Cyclostomata</taxon>
        <taxon>Myxini</taxon>
        <taxon>Myxiniformes</taxon>
        <taxon>Myxinidae</taxon>
        <taxon>Eptatretinae</taxon>
        <taxon>Eptatretus</taxon>
    </lineage>
</organism>
<evidence type="ECO:0000256" key="2">
    <source>
        <dbReference type="ARBA" id="ARBA00022692"/>
    </source>
</evidence>
<comment type="subcellular location">
    <subcellularLocation>
        <location evidence="1">Membrane</location>
        <topology evidence="1">Single-pass membrane protein</topology>
    </subcellularLocation>
</comment>
<evidence type="ECO:0000313" key="7">
    <source>
        <dbReference type="Proteomes" id="UP000694388"/>
    </source>
</evidence>
<keyword evidence="4 5" id="KW-0472">Membrane</keyword>
<keyword evidence="7" id="KW-1185">Reference proteome</keyword>
<keyword evidence="2 5" id="KW-0812">Transmembrane</keyword>
<dbReference type="Proteomes" id="UP000694388">
    <property type="component" value="Unplaced"/>
</dbReference>
<dbReference type="InterPro" id="IPR043383">
    <property type="entry name" value="Reprimo_fam"/>
</dbReference>
<evidence type="ECO:0000256" key="5">
    <source>
        <dbReference type="SAM" id="Phobius"/>
    </source>
</evidence>
<feature type="transmembrane region" description="Helical" evidence="5">
    <location>
        <begin position="63"/>
        <end position="86"/>
    </location>
</feature>
<keyword evidence="3 5" id="KW-1133">Transmembrane helix</keyword>
<reference evidence="6" key="1">
    <citation type="submission" date="2025-08" db="UniProtKB">
        <authorList>
            <consortium name="Ensembl"/>
        </authorList>
    </citation>
    <scope>IDENTIFICATION</scope>
</reference>
<dbReference type="GO" id="GO:0016020">
    <property type="term" value="C:membrane"/>
    <property type="evidence" value="ECO:0007669"/>
    <property type="project" value="UniProtKB-SubCell"/>
</dbReference>
<evidence type="ECO:0000313" key="6">
    <source>
        <dbReference type="Ensembl" id="ENSEBUP00000015885.1"/>
    </source>
</evidence>
<proteinExistence type="predicted"/>